<accession>A0ABM9XR04</accession>
<dbReference type="Proteomes" id="UP000006237">
    <property type="component" value="Unassembled WGS sequence"/>
</dbReference>
<name>A0ABM9XR04_9CORY</name>
<proteinExistence type="predicted"/>
<dbReference type="EMBL" id="ACHF01000026">
    <property type="protein sequence ID" value="EEI63583.1"/>
    <property type="molecule type" value="Genomic_DNA"/>
</dbReference>
<keyword evidence="2" id="KW-1185">Reference proteome</keyword>
<sequence length="43" mass="4758">MLSLRPSFSTISRPTLACAYNTCAHFALTRETPCLRAAMNWPG</sequence>
<reference evidence="1 2" key="1">
    <citation type="submission" date="2009-01" db="EMBL/GenBank/DDBJ databases">
        <authorList>
            <person name="Qin X."/>
            <person name="Bachman B."/>
            <person name="Battles P."/>
            <person name="Bell A."/>
            <person name="Bess C."/>
            <person name="Bickham C."/>
            <person name="Chaboub L."/>
            <person name="Chen D."/>
            <person name="Coyle M."/>
            <person name="Deiros D.R."/>
            <person name="Dinh H."/>
            <person name="Forbes L."/>
            <person name="Fowler G."/>
            <person name="Francisco L."/>
            <person name="Fu Q."/>
            <person name="Gubbala S."/>
            <person name="Hale W."/>
            <person name="Han Y."/>
            <person name="Hemphill L."/>
            <person name="Highlander S.K."/>
            <person name="Hirani K."/>
            <person name="Hogues M."/>
            <person name="Jackson L."/>
            <person name="Jakkamsetti A."/>
            <person name="Javaid M."/>
            <person name="Jiang H."/>
            <person name="Korchina V."/>
            <person name="Kovar C."/>
            <person name="Lara F."/>
            <person name="Lee S."/>
            <person name="Mata R."/>
            <person name="Mathew T."/>
            <person name="Moen C."/>
            <person name="Morales K."/>
            <person name="Munidasa M."/>
            <person name="Nazareth L."/>
            <person name="Ngo R."/>
            <person name="Nguyen L."/>
            <person name="Okwuonu G."/>
            <person name="Ongeri F."/>
            <person name="Patil S."/>
            <person name="Petrosino J."/>
            <person name="Pham C."/>
            <person name="Pham P."/>
            <person name="Pu L.-L."/>
            <person name="Puazo M."/>
            <person name="Raj R."/>
            <person name="Reid J."/>
            <person name="Rouhana J."/>
            <person name="Saada N."/>
            <person name="Shang Y."/>
            <person name="Simmons D."/>
            <person name="Thornton R."/>
            <person name="Warren J."/>
            <person name="Weissenberger G."/>
            <person name="Zhang J."/>
            <person name="Zhang L."/>
            <person name="Zhou C."/>
            <person name="Zhu D."/>
            <person name="Muzny D."/>
            <person name="Worley K."/>
            <person name="Gibbs R."/>
        </authorList>
    </citation>
    <scope>NUCLEOTIDE SEQUENCE [LARGE SCALE GENOMIC DNA]</scope>
    <source>
        <strain evidence="1 2">ATCC 51866</strain>
    </source>
</reference>
<comment type="caution">
    <text evidence="1">The sequence shown here is derived from an EMBL/GenBank/DDBJ whole genome shotgun (WGS) entry which is preliminary data.</text>
</comment>
<gene>
    <name evidence="1" type="ORF">HMPREF0293_0962</name>
</gene>
<protein>
    <submittedName>
        <fullName evidence="1">Uncharacterized protein</fullName>
    </submittedName>
</protein>
<evidence type="ECO:0000313" key="2">
    <source>
        <dbReference type="Proteomes" id="UP000006237"/>
    </source>
</evidence>
<evidence type="ECO:0000313" key="1">
    <source>
        <dbReference type="EMBL" id="EEI63583.1"/>
    </source>
</evidence>
<organism evidence="1 2">
    <name type="scientific">Corynebacterium glucuronolyticum ATCC 51866</name>
    <dbReference type="NCBI Taxonomy" id="548478"/>
    <lineage>
        <taxon>Bacteria</taxon>
        <taxon>Bacillati</taxon>
        <taxon>Actinomycetota</taxon>
        <taxon>Actinomycetes</taxon>
        <taxon>Mycobacteriales</taxon>
        <taxon>Corynebacteriaceae</taxon>
        <taxon>Corynebacterium</taxon>
    </lineage>
</organism>